<feature type="compositionally biased region" description="Low complexity" evidence="1">
    <location>
        <begin position="347"/>
        <end position="360"/>
    </location>
</feature>
<organism evidence="3 4">
    <name type="scientific">Tilletia indica</name>
    <dbReference type="NCBI Taxonomy" id="43049"/>
    <lineage>
        <taxon>Eukaryota</taxon>
        <taxon>Fungi</taxon>
        <taxon>Dikarya</taxon>
        <taxon>Basidiomycota</taxon>
        <taxon>Ustilaginomycotina</taxon>
        <taxon>Exobasidiomycetes</taxon>
        <taxon>Tilletiales</taxon>
        <taxon>Tilletiaceae</taxon>
        <taxon>Tilletia</taxon>
    </lineage>
</organism>
<evidence type="ECO:0000256" key="2">
    <source>
        <dbReference type="SAM" id="SignalP"/>
    </source>
</evidence>
<evidence type="ECO:0000313" key="4">
    <source>
        <dbReference type="Proteomes" id="UP000077521"/>
    </source>
</evidence>
<comment type="caution">
    <text evidence="3">The sequence shown here is derived from an EMBL/GenBank/DDBJ whole genome shotgun (WGS) entry which is preliminary data.</text>
</comment>
<evidence type="ECO:0000256" key="1">
    <source>
        <dbReference type="SAM" id="MobiDB-lite"/>
    </source>
</evidence>
<reference evidence="3" key="1">
    <citation type="submission" date="2016-04" db="EMBL/GenBank/DDBJ databases">
        <authorList>
            <person name="Nguyen H.D."/>
            <person name="Samba Siva P."/>
            <person name="Cullis J."/>
            <person name="Levesque C.A."/>
            <person name="Hambleton S."/>
        </authorList>
    </citation>
    <scope>NUCLEOTIDE SEQUENCE</scope>
    <source>
        <strain evidence="3">DAOMC 236416</strain>
    </source>
</reference>
<evidence type="ECO:0000313" key="3">
    <source>
        <dbReference type="EMBL" id="KAE8260494.1"/>
    </source>
</evidence>
<dbReference type="EMBL" id="LWDF02000009">
    <property type="protein sequence ID" value="KAE8260494.1"/>
    <property type="molecule type" value="Genomic_DNA"/>
</dbReference>
<proteinExistence type="predicted"/>
<feature type="region of interest" description="Disordered" evidence="1">
    <location>
        <begin position="318"/>
        <end position="360"/>
    </location>
</feature>
<name>A0A177TRY4_9BASI</name>
<sequence>MQLITALVASLALSATAVSAQTQLGTGGASAPRFTYGRVSGTYPGVRSTGSNGETNPNRPSLGTPINQLSMARLATVNSVDDWCTFGPPGTDQPIGNIEAEAVAYCTKPRNNARVIPDGTLTAVQFVRTPLYVQVSALGDFTKIGVMPLDDGGELDPHGATGEGNPVGGNVTSNVTGTEVFYEEWMNFVSYNQVCIRICTAAGQGVSAAQQCEHELDIMGCQFVMATGPVADNVFESCDGDAAYPPGFYPQGGSTSTFKQFFVGSYVNNGETITYTNGAEDQVTPTAAFSIPVSSNCASVSTIGNAIASIVTSASTSTTTTTAAPSGSSNSGMTVTRGQSGSTLPRQSTTSSAQQSGAAAPAHIREVGSAAWKVGAVMAGAAVLGVAVLA</sequence>
<protein>
    <submittedName>
        <fullName evidence="3">Uncharacterized protein</fullName>
    </submittedName>
</protein>
<feature type="compositionally biased region" description="Low complexity" evidence="1">
    <location>
        <begin position="318"/>
        <end position="329"/>
    </location>
</feature>
<keyword evidence="2" id="KW-0732">Signal</keyword>
<accession>A0A177TRY4</accession>
<feature type="compositionally biased region" description="Polar residues" evidence="1">
    <location>
        <begin position="330"/>
        <end position="346"/>
    </location>
</feature>
<dbReference type="Proteomes" id="UP000077521">
    <property type="component" value="Unassembled WGS sequence"/>
</dbReference>
<keyword evidence="4" id="KW-1185">Reference proteome</keyword>
<feature type="chain" id="PRO_5043411003" evidence="2">
    <location>
        <begin position="21"/>
        <end position="390"/>
    </location>
</feature>
<reference evidence="3" key="2">
    <citation type="journal article" date="2019" name="IMA Fungus">
        <title>Genome sequencing and comparison of five Tilletia species to identify candidate genes for the detection of regulated species infecting wheat.</title>
        <authorList>
            <person name="Nguyen H.D.T."/>
            <person name="Sultana T."/>
            <person name="Kesanakurti P."/>
            <person name="Hambleton S."/>
        </authorList>
    </citation>
    <scope>NUCLEOTIDE SEQUENCE</scope>
    <source>
        <strain evidence="3">DAOMC 236416</strain>
    </source>
</reference>
<dbReference type="AlphaFoldDB" id="A0A177TRY4"/>
<gene>
    <name evidence="3" type="ORF">A4X13_0g305</name>
</gene>
<feature type="signal peptide" evidence="2">
    <location>
        <begin position="1"/>
        <end position="20"/>
    </location>
</feature>